<dbReference type="InterPro" id="IPR004043">
    <property type="entry name" value="LCCL"/>
</dbReference>
<dbReference type="PROSITE" id="PS50820">
    <property type="entry name" value="LCCL"/>
    <property type="match status" value="1"/>
</dbReference>
<name>A0A1E4TGF2_9ASCO</name>
<feature type="transmembrane region" description="Helical" evidence="1">
    <location>
        <begin position="218"/>
        <end position="238"/>
    </location>
</feature>
<evidence type="ECO:0000313" key="3">
    <source>
        <dbReference type="EMBL" id="ODV90758.1"/>
    </source>
</evidence>
<feature type="transmembrane region" description="Helical" evidence="1">
    <location>
        <begin position="181"/>
        <end position="206"/>
    </location>
</feature>
<evidence type="ECO:0000256" key="1">
    <source>
        <dbReference type="SAM" id="Phobius"/>
    </source>
</evidence>
<keyword evidence="1" id="KW-0472">Membrane</keyword>
<evidence type="ECO:0000313" key="4">
    <source>
        <dbReference type="Proteomes" id="UP000095023"/>
    </source>
</evidence>
<feature type="non-terminal residue" evidence="3">
    <location>
        <position position="440"/>
    </location>
</feature>
<keyword evidence="1" id="KW-1133">Transmembrane helix</keyword>
<dbReference type="Gene3D" id="2.170.130.20">
    <property type="entry name" value="LCCL-like domain"/>
    <property type="match status" value="1"/>
</dbReference>
<feature type="domain" description="LCCL" evidence="2">
    <location>
        <begin position="54"/>
        <end position="105"/>
    </location>
</feature>
<reference evidence="4" key="1">
    <citation type="submission" date="2016-02" db="EMBL/GenBank/DDBJ databases">
        <title>Comparative genomics of biotechnologically important yeasts.</title>
        <authorList>
            <consortium name="DOE Joint Genome Institute"/>
            <person name="Riley R."/>
            <person name="Haridas S."/>
            <person name="Wolfe K.H."/>
            <person name="Lopes M.R."/>
            <person name="Hittinger C.T."/>
            <person name="Goker M."/>
            <person name="Salamov A."/>
            <person name="Wisecaver J."/>
            <person name="Long T.M."/>
            <person name="Aerts A.L."/>
            <person name="Barry K."/>
            <person name="Choi C."/>
            <person name="Clum A."/>
            <person name="Coughlan A.Y."/>
            <person name="Deshpande S."/>
            <person name="Douglass A.P."/>
            <person name="Hanson S.J."/>
            <person name="Klenk H.-P."/>
            <person name="Labutti K."/>
            <person name="Lapidus A."/>
            <person name="Lindquist E."/>
            <person name="Lipzen A."/>
            <person name="Meier-Kolthoff J.P."/>
            <person name="Ohm R.A."/>
            <person name="Otillar R.P."/>
            <person name="Pangilinan J."/>
            <person name="Peng Y."/>
            <person name="Rokas A."/>
            <person name="Rosa C.A."/>
            <person name="Scheuner C."/>
            <person name="Sibirny A.A."/>
            <person name="Slot J.C."/>
            <person name="Stielow J.B."/>
            <person name="Sun H."/>
            <person name="Kurtzman C.P."/>
            <person name="Blackwell M."/>
            <person name="Jeffries T.W."/>
            <person name="Grigoriev I.V."/>
        </authorList>
    </citation>
    <scope>NUCLEOTIDE SEQUENCE [LARGE SCALE GENOMIC DNA]</scope>
    <source>
        <strain evidence="4">NRRL Y-17796</strain>
    </source>
</reference>
<feature type="transmembrane region" description="Helical" evidence="1">
    <location>
        <begin position="288"/>
        <end position="308"/>
    </location>
</feature>
<feature type="non-terminal residue" evidence="3">
    <location>
        <position position="1"/>
    </location>
</feature>
<dbReference type="SUPFAM" id="SSF69848">
    <property type="entry name" value="LCCL domain"/>
    <property type="match status" value="1"/>
</dbReference>
<gene>
    <name evidence="3" type="ORF">CANCADRAFT_13663</name>
</gene>
<dbReference type="OrthoDB" id="441660at2759"/>
<dbReference type="InterPro" id="IPR051957">
    <property type="entry name" value="CRISP-LCCL_domain"/>
</dbReference>
<dbReference type="AlphaFoldDB" id="A0A1E4TGF2"/>
<dbReference type="Proteomes" id="UP000095023">
    <property type="component" value="Unassembled WGS sequence"/>
</dbReference>
<accession>A0A1E4TGF2</accession>
<organism evidence="3 4">
    <name type="scientific">Tortispora caseinolytica NRRL Y-17796</name>
    <dbReference type="NCBI Taxonomy" id="767744"/>
    <lineage>
        <taxon>Eukaryota</taxon>
        <taxon>Fungi</taxon>
        <taxon>Dikarya</taxon>
        <taxon>Ascomycota</taxon>
        <taxon>Saccharomycotina</taxon>
        <taxon>Trigonopsidomycetes</taxon>
        <taxon>Trigonopsidales</taxon>
        <taxon>Trigonopsidaceae</taxon>
        <taxon>Tortispora</taxon>
    </lineage>
</organism>
<keyword evidence="1" id="KW-0812">Transmembrane</keyword>
<sequence>WKKNSGCGIAGSLCSLPETGETRNFKCGAGCIDSSNVYTPRIVGTQSILYDHLVVGTGTYRLDSFICAAAIHNNVISNTFGGCVTLKMTGSSTSFKGSTSNHISSYSFDSIFPFSFTLQPCQNRCTDFRFFIIFVNIVTLYILAYLIESADIACWLTMIVIYFTVSLVSDPPETLHAEDPIATLISISIKRLLPLLAVLFIVYKYILSFAINKYTSKFELLIEWITPIWIGAMFNFTFDKLPVDRFLLSDITSRPGSLLTICVTLIVLVVCIVIQLRAAMESKHFRFLVMFYSISLPVLVLIAIIAYPHLILRFHHYIIALYLLPSTMVHSRVTLVYQGILLGMCINGVARWGFASILETAALIRRDGPAQSMIPNIESIDVNDMTIHLKQIDGATSLTGFSLLLNDVEVYRGSEPSFQLPAFLESTELFGPYEDSTPWY</sequence>
<feature type="transmembrane region" description="Helical" evidence="1">
    <location>
        <begin position="128"/>
        <end position="147"/>
    </location>
</feature>
<dbReference type="EMBL" id="KV453842">
    <property type="protein sequence ID" value="ODV90758.1"/>
    <property type="molecule type" value="Genomic_DNA"/>
</dbReference>
<protein>
    <recommendedName>
        <fullName evidence="2">LCCL domain-containing protein</fullName>
    </recommendedName>
</protein>
<proteinExistence type="predicted"/>
<dbReference type="PANTHER" id="PTHR31331:SF1">
    <property type="entry name" value="CYSTEINE RICH SECRETORY PROTEIN LCCL DOMAIN CONTAINING 2"/>
    <property type="match status" value="1"/>
</dbReference>
<evidence type="ECO:0000259" key="2">
    <source>
        <dbReference type="PROSITE" id="PS50820"/>
    </source>
</evidence>
<dbReference type="InterPro" id="IPR036609">
    <property type="entry name" value="LCCL_sf"/>
</dbReference>
<feature type="transmembrane region" description="Helical" evidence="1">
    <location>
        <begin position="152"/>
        <end position="169"/>
    </location>
</feature>
<keyword evidence="4" id="KW-1185">Reference proteome</keyword>
<dbReference type="Pfam" id="PF03815">
    <property type="entry name" value="LCCL"/>
    <property type="match status" value="1"/>
</dbReference>
<feature type="transmembrane region" description="Helical" evidence="1">
    <location>
        <begin position="258"/>
        <end position="276"/>
    </location>
</feature>
<dbReference type="PANTHER" id="PTHR31331">
    <property type="entry name" value="LCCL DOMAIN PROTEIN (AFU_ORTHOLOGUE AFUA_5G08630)"/>
    <property type="match status" value="1"/>
</dbReference>